<keyword evidence="3" id="KW-1185">Reference proteome</keyword>
<feature type="region of interest" description="Disordered" evidence="1">
    <location>
        <begin position="43"/>
        <end position="72"/>
    </location>
</feature>
<dbReference type="EMBL" id="UZAI01019036">
    <property type="protein sequence ID" value="VDP42306.1"/>
    <property type="molecule type" value="Genomic_DNA"/>
</dbReference>
<evidence type="ECO:0000313" key="3">
    <source>
        <dbReference type="Proteomes" id="UP000277204"/>
    </source>
</evidence>
<accession>A0A3P8HFW3</accession>
<feature type="compositionally biased region" description="Basic and acidic residues" evidence="1">
    <location>
        <begin position="43"/>
        <end position="54"/>
    </location>
</feature>
<sequence>MYVVETWRTTKSINQSIQVFINSCLCKIFGSVGGRNQEEEALEVDRTHNEERTQLSHKVSPHMESSRSKDERKTKEWWPMFDWE</sequence>
<name>A0A3P8HFW3_9TREM</name>
<evidence type="ECO:0000313" key="2">
    <source>
        <dbReference type="EMBL" id="VDP42306.1"/>
    </source>
</evidence>
<gene>
    <name evidence="2" type="ORF">SMRZ_LOCUS22179</name>
</gene>
<proteinExistence type="predicted"/>
<reference evidence="2 3" key="1">
    <citation type="submission" date="2018-11" db="EMBL/GenBank/DDBJ databases">
        <authorList>
            <consortium name="Pathogen Informatics"/>
        </authorList>
    </citation>
    <scope>NUCLEOTIDE SEQUENCE [LARGE SCALE GENOMIC DNA]</scope>
    <source>
        <strain evidence="2 3">Zambia</strain>
    </source>
</reference>
<evidence type="ECO:0000256" key="1">
    <source>
        <dbReference type="SAM" id="MobiDB-lite"/>
    </source>
</evidence>
<organism evidence="2 3">
    <name type="scientific">Schistosoma margrebowiei</name>
    <dbReference type="NCBI Taxonomy" id="48269"/>
    <lineage>
        <taxon>Eukaryota</taxon>
        <taxon>Metazoa</taxon>
        <taxon>Spiralia</taxon>
        <taxon>Lophotrochozoa</taxon>
        <taxon>Platyhelminthes</taxon>
        <taxon>Trematoda</taxon>
        <taxon>Digenea</taxon>
        <taxon>Strigeidida</taxon>
        <taxon>Schistosomatoidea</taxon>
        <taxon>Schistosomatidae</taxon>
        <taxon>Schistosoma</taxon>
    </lineage>
</organism>
<dbReference type="AlphaFoldDB" id="A0A3P8HFW3"/>
<protein>
    <submittedName>
        <fullName evidence="2">Uncharacterized protein</fullName>
    </submittedName>
</protein>
<dbReference type="Proteomes" id="UP000277204">
    <property type="component" value="Unassembled WGS sequence"/>
</dbReference>